<dbReference type="RefSeq" id="WP_011462972.1">
    <property type="nucleotide sequence ID" value="NC_007908.1"/>
</dbReference>
<name>Q221A4_ALBFT</name>
<reference evidence="4" key="1">
    <citation type="submission" date="2006-02" db="EMBL/GenBank/DDBJ databases">
        <title>Complete sequence of chromosome of Rhodoferax ferrireducens DSM 15236.</title>
        <authorList>
            <person name="Copeland A."/>
            <person name="Lucas S."/>
            <person name="Lapidus A."/>
            <person name="Barry K."/>
            <person name="Detter J.C."/>
            <person name="Glavina del Rio T."/>
            <person name="Hammon N."/>
            <person name="Israni S."/>
            <person name="Pitluck S."/>
            <person name="Brettin T."/>
            <person name="Bruce D."/>
            <person name="Han C."/>
            <person name="Tapia R."/>
            <person name="Gilna P."/>
            <person name="Kiss H."/>
            <person name="Schmutz J."/>
            <person name="Larimer F."/>
            <person name="Land M."/>
            <person name="Kyrpides N."/>
            <person name="Ivanova N."/>
            <person name="Richardson P."/>
        </authorList>
    </citation>
    <scope>NUCLEOTIDE SEQUENCE [LARGE SCALE GENOMIC DNA]</scope>
    <source>
        <strain evidence="4">ATCC BAA-621 / DSM 15236 / T118</strain>
    </source>
</reference>
<dbReference type="KEGG" id="rfr:Rfer_0648"/>
<protein>
    <recommendedName>
        <fullName evidence="2">Ice-binding protein C-terminal domain-containing protein</fullName>
    </recommendedName>
</protein>
<dbReference type="PROSITE" id="PS51257">
    <property type="entry name" value="PROKAR_LIPOPROTEIN"/>
    <property type="match status" value="1"/>
</dbReference>
<evidence type="ECO:0000256" key="1">
    <source>
        <dbReference type="SAM" id="SignalP"/>
    </source>
</evidence>
<feature type="domain" description="Ice-binding protein C-terminal" evidence="2">
    <location>
        <begin position="266"/>
        <end position="287"/>
    </location>
</feature>
<keyword evidence="1" id="KW-0732">Signal</keyword>
<dbReference type="InterPro" id="IPR013424">
    <property type="entry name" value="Ice-binding_C"/>
</dbReference>
<dbReference type="Pfam" id="PF07589">
    <property type="entry name" value="PEP-CTERM"/>
    <property type="match status" value="1"/>
</dbReference>
<dbReference type="eggNOG" id="COG3291">
    <property type="taxonomic scope" value="Bacteria"/>
</dbReference>
<feature type="chain" id="PRO_5004200281" description="Ice-binding protein C-terminal domain-containing protein" evidence="1">
    <location>
        <begin position="32"/>
        <end position="290"/>
    </location>
</feature>
<organism evidence="3 4">
    <name type="scientific">Albidiferax ferrireducens (strain ATCC BAA-621 / DSM 15236 / T118)</name>
    <name type="common">Rhodoferax ferrireducens</name>
    <dbReference type="NCBI Taxonomy" id="338969"/>
    <lineage>
        <taxon>Bacteria</taxon>
        <taxon>Pseudomonadati</taxon>
        <taxon>Pseudomonadota</taxon>
        <taxon>Betaproteobacteria</taxon>
        <taxon>Burkholderiales</taxon>
        <taxon>Comamonadaceae</taxon>
        <taxon>Rhodoferax</taxon>
    </lineage>
</organism>
<dbReference type="AlphaFoldDB" id="Q221A4"/>
<evidence type="ECO:0000313" key="3">
    <source>
        <dbReference type="EMBL" id="ABD68399.1"/>
    </source>
</evidence>
<gene>
    <name evidence="3" type="ordered locus">Rfer_0648</name>
</gene>
<evidence type="ECO:0000259" key="2">
    <source>
        <dbReference type="Pfam" id="PF07589"/>
    </source>
</evidence>
<keyword evidence="4" id="KW-1185">Reference proteome</keyword>
<accession>Q221A4</accession>
<evidence type="ECO:0000313" key="4">
    <source>
        <dbReference type="Proteomes" id="UP000008332"/>
    </source>
</evidence>
<feature type="signal peptide" evidence="1">
    <location>
        <begin position="1"/>
        <end position="31"/>
    </location>
</feature>
<dbReference type="EMBL" id="CP000267">
    <property type="protein sequence ID" value="ABD68399.1"/>
    <property type="molecule type" value="Genomic_DNA"/>
</dbReference>
<dbReference type="HOGENOM" id="CLU_959345_0_0_4"/>
<dbReference type="OrthoDB" id="8902172at2"/>
<sequence length="290" mass="30683">MDSNWRFATRVCTVSALLGLVGCLTAFQVAATPFIFNTGNVDGKIATASRPADAGKSEIESADDFVITSSTTINSATFTGLLTSTGGLTPTVGDVRVEIYHVFPKDSAIPPSGNVPTRVNSPSDVTFRDFDAVLGGLTFSTSVLSNSFTALNSVMTGINPAPNQTNGGEGPVNGQEVTFSVTFTTPFDLPADHYYFVPQVQVTDGEFLWLSAARPIGATGTPFSPDLQTWIRNENLAPDWLRVGTDIVGGDPAPTFNAAFSLNGRTIPEPGTLVLLLLGLAGIVWRRFSQ</sequence>
<dbReference type="Proteomes" id="UP000008332">
    <property type="component" value="Chromosome"/>
</dbReference>
<dbReference type="NCBIfam" id="TIGR02595">
    <property type="entry name" value="PEP_CTERM"/>
    <property type="match status" value="1"/>
</dbReference>
<proteinExistence type="predicted"/>